<reference evidence="1 2" key="1">
    <citation type="journal article" date="2023" name="IScience">
        <title>Expanded male sex-determining region conserved during the evolution of homothallism in the green alga Volvox.</title>
        <authorList>
            <person name="Yamamoto K."/>
            <person name="Matsuzaki R."/>
            <person name="Mahakham W."/>
            <person name="Heman W."/>
            <person name="Sekimoto H."/>
            <person name="Kawachi M."/>
            <person name="Minakuchi Y."/>
            <person name="Toyoda A."/>
            <person name="Nozaki H."/>
        </authorList>
    </citation>
    <scope>NUCLEOTIDE SEQUENCE [LARGE SCALE GENOMIC DNA]</scope>
    <source>
        <strain evidence="1 2">NIES-4468</strain>
    </source>
</reference>
<gene>
    <name evidence="1" type="ORF">VaNZ11_009323</name>
</gene>
<accession>A0ABQ5S759</accession>
<keyword evidence="2" id="KW-1185">Reference proteome</keyword>
<comment type="caution">
    <text evidence="1">The sequence shown here is derived from an EMBL/GenBank/DDBJ whole genome shotgun (WGS) entry which is preliminary data.</text>
</comment>
<dbReference type="EMBL" id="BSDZ01000025">
    <property type="protein sequence ID" value="GLI65727.1"/>
    <property type="molecule type" value="Genomic_DNA"/>
</dbReference>
<organism evidence="1 2">
    <name type="scientific">Volvox africanus</name>
    <dbReference type="NCBI Taxonomy" id="51714"/>
    <lineage>
        <taxon>Eukaryota</taxon>
        <taxon>Viridiplantae</taxon>
        <taxon>Chlorophyta</taxon>
        <taxon>core chlorophytes</taxon>
        <taxon>Chlorophyceae</taxon>
        <taxon>CS clade</taxon>
        <taxon>Chlamydomonadales</taxon>
        <taxon>Volvocaceae</taxon>
        <taxon>Volvox</taxon>
    </lineage>
</organism>
<proteinExistence type="predicted"/>
<protein>
    <submittedName>
        <fullName evidence="1">Uncharacterized protein</fullName>
    </submittedName>
</protein>
<evidence type="ECO:0000313" key="2">
    <source>
        <dbReference type="Proteomes" id="UP001165090"/>
    </source>
</evidence>
<dbReference type="SUPFAM" id="SSF47391">
    <property type="entry name" value="Dimerization-anchoring domain of cAMP-dependent PK regulatory subunit"/>
    <property type="match status" value="1"/>
</dbReference>
<evidence type="ECO:0000313" key="1">
    <source>
        <dbReference type="EMBL" id="GLI65727.1"/>
    </source>
</evidence>
<sequence length="122" mass="13819">MSLEKPDNVVKEIENYLAQQRIDKVVKEMVVSVLHSKPESVEQHMLKHLLTKTKEAEGEVAASSTDDGVHVAFTVKEDARQQYLVSKGVHVLFAELLQRVRSSPRMWQPLSPPMCHSSKRDA</sequence>
<dbReference type="Proteomes" id="UP001165090">
    <property type="component" value="Unassembled WGS sequence"/>
</dbReference>
<name>A0ABQ5S759_9CHLO</name>